<dbReference type="SUPFAM" id="SSF81665">
    <property type="entry name" value="Calcium ATPase, transmembrane domain M"/>
    <property type="match status" value="1"/>
</dbReference>
<dbReference type="Gene3D" id="3.40.1110.10">
    <property type="entry name" value="Calcium-transporting ATPase, cytoplasmic domain N"/>
    <property type="match status" value="1"/>
</dbReference>
<dbReference type="InterPro" id="IPR023299">
    <property type="entry name" value="ATPase_P-typ_cyto_dom_N"/>
</dbReference>
<dbReference type="PANTHER" id="PTHR42861">
    <property type="entry name" value="CALCIUM-TRANSPORTING ATPASE"/>
    <property type="match status" value="1"/>
</dbReference>
<evidence type="ECO:0000256" key="4">
    <source>
        <dbReference type="ARBA" id="ARBA00023136"/>
    </source>
</evidence>
<dbReference type="RefSeq" id="WP_235164288.1">
    <property type="nucleotide sequence ID" value="NZ_CP098805.1"/>
</dbReference>
<name>A0ABY4XLV8_9BACT</name>
<evidence type="ECO:0000256" key="2">
    <source>
        <dbReference type="ARBA" id="ARBA00022692"/>
    </source>
</evidence>
<keyword evidence="7" id="KW-1185">Reference proteome</keyword>
<dbReference type="Proteomes" id="UP001055420">
    <property type="component" value="Chromosome"/>
</dbReference>
<dbReference type="EMBL" id="CP098805">
    <property type="protein sequence ID" value="USJ31226.1"/>
    <property type="molecule type" value="Genomic_DNA"/>
</dbReference>
<evidence type="ECO:0000256" key="3">
    <source>
        <dbReference type="ARBA" id="ARBA00022989"/>
    </source>
</evidence>
<evidence type="ECO:0000256" key="1">
    <source>
        <dbReference type="ARBA" id="ARBA00004370"/>
    </source>
</evidence>
<evidence type="ECO:0000313" key="6">
    <source>
        <dbReference type="EMBL" id="USJ31226.1"/>
    </source>
</evidence>
<comment type="subcellular location">
    <subcellularLocation>
        <location evidence="1">Membrane</location>
    </subcellularLocation>
</comment>
<evidence type="ECO:0000313" key="7">
    <source>
        <dbReference type="Proteomes" id="UP001055420"/>
    </source>
</evidence>
<keyword evidence="2 5" id="KW-0812">Transmembrane</keyword>
<feature type="transmembrane region" description="Helical" evidence="5">
    <location>
        <begin position="23"/>
        <end position="40"/>
    </location>
</feature>
<dbReference type="InterPro" id="IPR023214">
    <property type="entry name" value="HAD_sf"/>
</dbReference>
<reference evidence="6" key="1">
    <citation type="submission" date="2022-06" db="EMBL/GenBank/DDBJ databases">
        <title>Novel species in genus Dyadobacter.</title>
        <authorList>
            <person name="Ma C."/>
        </authorList>
    </citation>
    <scope>NUCLEOTIDE SEQUENCE</scope>
    <source>
        <strain evidence="6">CY22</strain>
    </source>
</reference>
<evidence type="ECO:0000256" key="5">
    <source>
        <dbReference type="SAM" id="Phobius"/>
    </source>
</evidence>
<dbReference type="Gene3D" id="1.20.1110.10">
    <property type="entry name" value="Calcium-transporting ATPase, transmembrane domain"/>
    <property type="match status" value="1"/>
</dbReference>
<keyword evidence="4 5" id="KW-0472">Membrane</keyword>
<dbReference type="PROSITE" id="PS00154">
    <property type="entry name" value="ATPASE_E1_E2"/>
    <property type="match status" value="1"/>
</dbReference>
<evidence type="ECO:0008006" key="8">
    <source>
        <dbReference type="Google" id="ProtNLM"/>
    </source>
</evidence>
<accession>A0ABY4XLV8</accession>
<proteinExistence type="predicted"/>
<dbReference type="InterPro" id="IPR018303">
    <property type="entry name" value="ATPase_P-typ_P_site"/>
</dbReference>
<dbReference type="InterPro" id="IPR023298">
    <property type="entry name" value="ATPase_P-typ_TM_dom_sf"/>
</dbReference>
<organism evidence="6 7">
    <name type="scientific">Dyadobacter chenhuakuii</name>
    <dbReference type="NCBI Taxonomy" id="2909339"/>
    <lineage>
        <taxon>Bacteria</taxon>
        <taxon>Pseudomonadati</taxon>
        <taxon>Bacteroidota</taxon>
        <taxon>Cytophagia</taxon>
        <taxon>Cytophagales</taxon>
        <taxon>Spirosomataceae</taxon>
        <taxon>Dyadobacter</taxon>
    </lineage>
</organism>
<gene>
    <name evidence="6" type="ORF">NFI80_00505</name>
</gene>
<dbReference type="Gene3D" id="3.40.50.1000">
    <property type="entry name" value="HAD superfamily/HAD-like"/>
    <property type="match status" value="1"/>
</dbReference>
<keyword evidence="3 5" id="KW-1133">Transmembrane helix</keyword>
<sequence>MTRTIRSPNYVSLALAVGMAPELLPAIMTVAMSSVAATMMKKKVIVKKLLSILNFGEVRILCSDKTGTITEGTVIANVFVDVYGNPDDQVRLFAF</sequence>
<protein>
    <recommendedName>
        <fullName evidence="8">P-type E1-E2 ATPase</fullName>
    </recommendedName>
</protein>